<dbReference type="EMBL" id="ANJA01000348">
    <property type="protein sequence ID" value="ETO84238.1"/>
    <property type="molecule type" value="Genomic_DNA"/>
</dbReference>
<sequence>MAAVGKFESLQLQDSHADGALRQTSTVLTNEIQTAGLSDVVNLRRPRTIFKQALTIIPLATWETPEGRRAKNRRA</sequence>
<gene>
    <name evidence="1" type="ORF">F444_01861</name>
</gene>
<evidence type="ECO:0000313" key="1">
    <source>
        <dbReference type="EMBL" id="ETO84238.1"/>
    </source>
</evidence>
<organism evidence="1 2">
    <name type="scientific">Phytophthora nicotianae P1976</name>
    <dbReference type="NCBI Taxonomy" id="1317066"/>
    <lineage>
        <taxon>Eukaryota</taxon>
        <taxon>Sar</taxon>
        <taxon>Stramenopiles</taxon>
        <taxon>Oomycota</taxon>
        <taxon>Peronosporomycetes</taxon>
        <taxon>Peronosporales</taxon>
        <taxon>Peronosporaceae</taxon>
        <taxon>Phytophthora</taxon>
    </lineage>
</organism>
<proteinExistence type="predicted"/>
<evidence type="ECO:0000313" key="2">
    <source>
        <dbReference type="Proteomes" id="UP000028582"/>
    </source>
</evidence>
<dbReference type="Proteomes" id="UP000028582">
    <property type="component" value="Unassembled WGS sequence"/>
</dbReference>
<accession>A0A081AZC7</accession>
<comment type="caution">
    <text evidence="1">The sequence shown here is derived from an EMBL/GenBank/DDBJ whole genome shotgun (WGS) entry which is preliminary data.</text>
</comment>
<dbReference type="AlphaFoldDB" id="A0A081AZC7"/>
<reference evidence="1 2" key="1">
    <citation type="submission" date="2013-11" db="EMBL/GenBank/DDBJ databases">
        <title>The Genome Sequence of Phytophthora parasitica P1976.</title>
        <authorList>
            <consortium name="The Broad Institute Genomics Platform"/>
            <person name="Russ C."/>
            <person name="Tyler B."/>
            <person name="Panabieres F."/>
            <person name="Shan W."/>
            <person name="Tripathy S."/>
            <person name="Grunwald N."/>
            <person name="Machado M."/>
            <person name="Johnson C.S."/>
            <person name="Walker B."/>
            <person name="Young S."/>
            <person name="Zeng Q."/>
            <person name="Gargeya S."/>
            <person name="Fitzgerald M."/>
            <person name="Haas B."/>
            <person name="Abouelleil A."/>
            <person name="Allen A.W."/>
            <person name="Alvarado L."/>
            <person name="Arachchi H.M."/>
            <person name="Berlin A.M."/>
            <person name="Chapman S.B."/>
            <person name="Gainer-Dewar J."/>
            <person name="Goldberg J."/>
            <person name="Griggs A."/>
            <person name="Gujja S."/>
            <person name="Hansen M."/>
            <person name="Howarth C."/>
            <person name="Imamovic A."/>
            <person name="Ireland A."/>
            <person name="Larimer J."/>
            <person name="McCowan C."/>
            <person name="Murphy C."/>
            <person name="Pearson M."/>
            <person name="Poon T.W."/>
            <person name="Priest M."/>
            <person name="Roberts A."/>
            <person name="Saif S."/>
            <person name="Shea T."/>
            <person name="Sisk P."/>
            <person name="Sykes S."/>
            <person name="Wortman J."/>
            <person name="Nusbaum C."/>
            <person name="Birren B."/>
        </authorList>
    </citation>
    <scope>NUCLEOTIDE SEQUENCE [LARGE SCALE GENOMIC DNA]</scope>
    <source>
        <strain evidence="1 2">P1976</strain>
    </source>
</reference>
<name>A0A081AZC7_PHYNI</name>
<protein>
    <submittedName>
        <fullName evidence="1">Uncharacterized protein</fullName>
    </submittedName>
</protein>